<keyword evidence="2" id="KW-0479">Metal-binding</keyword>
<dbReference type="Gene3D" id="3.60.15.10">
    <property type="entry name" value="Ribonuclease Z/Hydroxyacylglutathione hydrolase-like"/>
    <property type="match status" value="1"/>
</dbReference>
<name>A0ABT2Y5S9_9MOLU</name>
<dbReference type="RefSeq" id="WP_263608265.1">
    <property type="nucleotide sequence ID" value="NZ_JAOVQM010000003.1"/>
</dbReference>
<dbReference type="SMART" id="SM00849">
    <property type="entry name" value="Lactamase_B"/>
    <property type="match status" value="1"/>
</dbReference>
<accession>A0ABT2Y5S9</accession>
<proteinExistence type="predicted"/>
<dbReference type="CDD" id="cd06262">
    <property type="entry name" value="metallo-hydrolase-like_MBL-fold"/>
    <property type="match status" value="1"/>
</dbReference>
<comment type="caution">
    <text evidence="6">The sequence shown here is derived from an EMBL/GenBank/DDBJ whole genome shotgun (WGS) entry which is preliminary data.</text>
</comment>
<feature type="domain" description="Metallo-beta-lactamase" evidence="5">
    <location>
        <begin position="9"/>
        <end position="181"/>
    </location>
</feature>
<dbReference type="PANTHER" id="PTHR46233">
    <property type="entry name" value="HYDROXYACYLGLUTATHIONE HYDROLASE GLOC"/>
    <property type="match status" value="1"/>
</dbReference>
<dbReference type="PANTHER" id="PTHR46233:SF3">
    <property type="entry name" value="HYDROXYACYLGLUTATHIONE HYDROLASE GLOC"/>
    <property type="match status" value="1"/>
</dbReference>
<comment type="cofactor">
    <cofactor evidence="1">
        <name>Zn(2+)</name>
        <dbReference type="ChEBI" id="CHEBI:29105"/>
    </cofactor>
</comment>
<dbReference type="Pfam" id="PF00753">
    <property type="entry name" value="Lactamase_B"/>
    <property type="match status" value="1"/>
</dbReference>
<dbReference type="EMBL" id="JAOVQM010000003">
    <property type="protein sequence ID" value="MCV2232099.1"/>
    <property type="molecule type" value="Genomic_DNA"/>
</dbReference>
<dbReference type="InterPro" id="IPR036866">
    <property type="entry name" value="RibonucZ/Hydroxyglut_hydro"/>
</dbReference>
<keyword evidence="7" id="KW-1185">Reference proteome</keyword>
<dbReference type="InterPro" id="IPR001279">
    <property type="entry name" value="Metallo-B-lactamas"/>
</dbReference>
<sequence>MYIKGNDDLSHVYILKRFDGAILIDPSHDEALIIEALKGYTLQAILLTHGHIDHTALIDRFNVPIYMHKDDYLLMQDPEQSGAKALKIPLPKAISALDIRFIKDMDAISFMDESITVYHTPGHTKGSVCYLYRQELYTGDTLFKGAVGRTDLVGGSANMLQKSTKRLFTDLSQTVKVLPGHDGPTTMKAEKQTNEFVVKTLKK</sequence>
<evidence type="ECO:0000256" key="3">
    <source>
        <dbReference type="ARBA" id="ARBA00022801"/>
    </source>
</evidence>
<keyword evidence="3" id="KW-0378">Hydrolase</keyword>
<organism evidence="6 7">
    <name type="scientific">Paracholeplasma manati</name>
    <dbReference type="NCBI Taxonomy" id="591373"/>
    <lineage>
        <taxon>Bacteria</taxon>
        <taxon>Bacillati</taxon>
        <taxon>Mycoplasmatota</taxon>
        <taxon>Mollicutes</taxon>
        <taxon>Acholeplasmatales</taxon>
        <taxon>Acholeplasmataceae</taxon>
        <taxon>Paracholeplasma</taxon>
    </lineage>
</organism>
<evidence type="ECO:0000313" key="7">
    <source>
        <dbReference type="Proteomes" id="UP001177160"/>
    </source>
</evidence>
<evidence type="ECO:0000256" key="2">
    <source>
        <dbReference type="ARBA" id="ARBA00022723"/>
    </source>
</evidence>
<reference evidence="6" key="1">
    <citation type="submission" date="2022-09" db="EMBL/GenBank/DDBJ databases">
        <title>Novel Mycoplasma species identified in domestic and wild animals.</title>
        <authorList>
            <person name="Volokhov D.V."/>
            <person name="Furtak V.A."/>
            <person name="Zagorodnyaya T.A."/>
        </authorList>
    </citation>
    <scope>NUCLEOTIDE SEQUENCE</scope>
    <source>
        <strain evidence="6">Oakley</strain>
    </source>
</reference>
<dbReference type="InterPro" id="IPR051453">
    <property type="entry name" value="MBL_Glyoxalase_II"/>
</dbReference>
<keyword evidence="4" id="KW-0862">Zinc</keyword>
<gene>
    <name evidence="6" type="ORF">N7548_04575</name>
</gene>
<evidence type="ECO:0000256" key="1">
    <source>
        <dbReference type="ARBA" id="ARBA00001947"/>
    </source>
</evidence>
<evidence type="ECO:0000313" key="6">
    <source>
        <dbReference type="EMBL" id="MCV2232099.1"/>
    </source>
</evidence>
<dbReference type="SUPFAM" id="SSF56281">
    <property type="entry name" value="Metallo-hydrolase/oxidoreductase"/>
    <property type="match status" value="1"/>
</dbReference>
<protein>
    <submittedName>
        <fullName evidence="6">MBL fold metallo-hydrolase</fullName>
    </submittedName>
</protein>
<evidence type="ECO:0000256" key="4">
    <source>
        <dbReference type="ARBA" id="ARBA00022833"/>
    </source>
</evidence>
<dbReference type="Proteomes" id="UP001177160">
    <property type="component" value="Unassembled WGS sequence"/>
</dbReference>
<evidence type="ECO:0000259" key="5">
    <source>
        <dbReference type="SMART" id="SM00849"/>
    </source>
</evidence>